<dbReference type="Pfam" id="PF16134">
    <property type="entry name" value="THOC2_N"/>
    <property type="match status" value="1"/>
</dbReference>
<evidence type="ECO:0000259" key="1">
    <source>
        <dbReference type="Pfam" id="PF16134"/>
    </source>
</evidence>
<dbReference type="PANTHER" id="PTHR21597:SF0">
    <property type="entry name" value="THO COMPLEX SUBUNIT 2"/>
    <property type="match status" value="1"/>
</dbReference>
<gene>
    <name evidence="2" type="ORF">PSON_ATCC_30995.1.T3720005</name>
</gene>
<keyword evidence="3" id="KW-1185">Reference proteome</keyword>
<evidence type="ECO:0000313" key="3">
    <source>
        <dbReference type="Proteomes" id="UP000692954"/>
    </source>
</evidence>
<dbReference type="InterPro" id="IPR040007">
    <property type="entry name" value="Tho2"/>
</dbReference>
<evidence type="ECO:0000313" key="2">
    <source>
        <dbReference type="EMBL" id="CAD8131093.1"/>
    </source>
</evidence>
<comment type="caution">
    <text evidence="2">The sequence shown here is derived from an EMBL/GenBank/DDBJ whole genome shotgun (WGS) entry which is preliminary data.</text>
</comment>
<dbReference type="Proteomes" id="UP000692954">
    <property type="component" value="Unassembled WGS sequence"/>
</dbReference>
<dbReference type="InterPro" id="IPR032302">
    <property type="entry name" value="THOC2_N"/>
</dbReference>
<dbReference type="GO" id="GO:0000445">
    <property type="term" value="C:THO complex part of transcription export complex"/>
    <property type="evidence" value="ECO:0007669"/>
    <property type="project" value="TreeGrafter"/>
</dbReference>
<dbReference type="AlphaFoldDB" id="A0A8S1RUR3"/>
<dbReference type="GO" id="GO:0003729">
    <property type="term" value="F:mRNA binding"/>
    <property type="evidence" value="ECO:0007669"/>
    <property type="project" value="TreeGrafter"/>
</dbReference>
<dbReference type="OrthoDB" id="29024at2759"/>
<dbReference type="GO" id="GO:0006406">
    <property type="term" value="P:mRNA export from nucleus"/>
    <property type="evidence" value="ECO:0007669"/>
    <property type="project" value="InterPro"/>
</dbReference>
<name>A0A8S1RUR3_9CILI</name>
<organism evidence="2 3">
    <name type="scientific">Paramecium sonneborni</name>
    <dbReference type="NCBI Taxonomy" id="65129"/>
    <lineage>
        <taxon>Eukaryota</taxon>
        <taxon>Sar</taxon>
        <taxon>Alveolata</taxon>
        <taxon>Ciliophora</taxon>
        <taxon>Intramacronucleata</taxon>
        <taxon>Oligohymenophorea</taxon>
        <taxon>Peniculida</taxon>
        <taxon>Parameciidae</taxon>
        <taxon>Paramecium</taxon>
    </lineage>
</organism>
<reference evidence="2" key="1">
    <citation type="submission" date="2021-01" db="EMBL/GenBank/DDBJ databases">
        <authorList>
            <consortium name="Genoscope - CEA"/>
            <person name="William W."/>
        </authorList>
    </citation>
    <scope>NUCLEOTIDE SEQUENCE</scope>
</reference>
<feature type="domain" description="THO complex subunit 2 N-terminal" evidence="1">
    <location>
        <begin position="99"/>
        <end position="285"/>
    </location>
</feature>
<accession>A0A8S1RUR3</accession>
<protein>
    <recommendedName>
        <fullName evidence="1">THO complex subunit 2 N-terminal domain-containing protein</fullName>
    </recommendedName>
</protein>
<sequence length="312" mass="37684">MMRRMYHVLMIQVNQQRNAFSQMCFQRQLQPKFIRLKPQLIRVINQFIINGKIQTSYLKSLAEQDLRQVLLLILNHALQDIIKMIIQKLQLLSQIVLDELKIQRCRIITQELINDDNRTINCFTVSDPRRKNKFIYQYLSDFYLSFTILLENLHLCTMVIQLTSDSRKLLIQLMQSLAERLTQTQKQIFFDNFDEEVLWECDFFFQDTFSQRKRKINTDIINFCQNKFWSMKDENEGYSKLMVEVLDSSKRIDIYDEENQQRIENIIHLIGYFNFDPDRVVDIIILHLVYHKQHNQKNDNSFFIISKNQYSI</sequence>
<proteinExistence type="predicted"/>
<dbReference type="PANTHER" id="PTHR21597">
    <property type="entry name" value="THO2 PROTEIN"/>
    <property type="match status" value="1"/>
</dbReference>
<dbReference type="EMBL" id="CAJJDN010000372">
    <property type="protein sequence ID" value="CAD8131093.1"/>
    <property type="molecule type" value="Genomic_DNA"/>
</dbReference>
<dbReference type="GO" id="GO:0006397">
    <property type="term" value="P:mRNA processing"/>
    <property type="evidence" value="ECO:0007669"/>
    <property type="project" value="InterPro"/>
</dbReference>